<gene>
    <name evidence="2" type="ORF">Ga0074812_107233</name>
</gene>
<dbReference type="Pfam" id="PF13614">
    <property type="entry name" value="AAA_31"/>
    <property type="match status" value="1"/>
</dbReference>
<dbReference type="AlphaFoldDB" id="A0A0S4QLM8"/>
<dbReference type="InterPro" id="IPR050678">
    <property type="entry name" value="DNA_Partitioning_ATPase"/>
</dbReference>
<dbReference type="InterPro" id="IPR025669">
    <property type="entry name" value="AAA_dom"/>
</dbReference>
<dbReference type="PANTHER" id="PTHR13696:SF99">
    <property type="entry name" value="COBYRINIC ACID AC-DIAMIDE SYNTHASE"/>
    <property type="match status" value="1"/>
</dbReference>
<proteinExistence type="predicted"/>
<evidence type="ECO:0000313" key="2">
    <source>
        <dbReference type="EMBL" id="CUU56349.1"/>
    </source>
</evidence>
<dbReference type="SUPFAM" id="SSF52540">
    <property type="entry name" value="P-loop containing nucleoside triphosphate hydrolases"/>
    <property type="match status" value="1"/>
</dbReference>
<dbReference type="InterPro" id="IPR027417">
    <property type="entry name" value="P-loop_NTPase"/>
</dbReference>
<dbReference type="CDD" id="cd02042">
    <property type="entry name" value="ParAB_family"/>
    <property type="match status" value="1"/>
</dbReference>
<organism evidence="2 3">
    <name type="scientific">Parafrankia irregularis</name>
    <dbReference type="NCBI Taxonomy" id="795642"/>
    <lineage>
        <taxon>Bacteria</taxon>
        <taxon>Bacillati</taxon>
        <taxon>Actinomycetota</taxon>
        <taxon>Actinomycetes</taxon>
        <taxon>Frankiales</taxon>
        <taxon>Frankiaceae</taxon>
        <taxon>Parafrankia</taxon>
    </lineage>
</organism>
<reference evidence="3" key="1">
    <citation type="submission" date="2015-11" db="EMBL/GenBank/DDBJ databases">
        <authorList>
            <person name="Varghese N."/>
        </authorList>
    </citation>
    <scope>NUCLEOTIDE SEQUENCE [LARGE SCALE GENOMIC DNA]</scope>
    <source>
        <strain evidence="3">DSM 45899</strain>
    </source>
</reference>
<feature type="domain" description="AAA" evidence="1">
    <location>
        <begin position="18"/>
        <end position="223"/>
    </location>
</feature>
<sequence length="346" mass="37402">MPVLREAGARPGSEDAVKVVTIASYKGGVGKTTLTANLGAAIARLGRRVLLVDLDPQTNLTFNFYGADQWRRDLADQRRTVKAWFESWRPGTPPPPLAGYVTSPPVAQAVVAEGGGTLDLLASHLALGDIEMALVGHLGGAQAHRSTRYYFEVYQQLAAGLAALSPTDYDLVLIDCPSHFGVITRAAVAACDYLLIPSRPDNQSTVGVEHLMARLGRFVWEYNRVAELQSGIHQAVKPLEPRLLGVVLTMVQYYRGSPTSFLRPHIERAEGLGIPIFSSMLRVNNRGFAGVAGTPLPAVLSPDLTPELARELLDLVEEFLLRMGAAGRGAARVCDDAVPVTSDWKR</sequence>
<evidence type="ECO:0000259" key="1">
    <source>
        <dbReference type="Pfam" id="PF13614"/>
    </source>
</evidence>
<dbReference type="EMBL" id="FAOZ01000007">
    <property type="protein sequence ID" value="CUU56349.1"/>
    <property type="molecule type" value="Genomic_DNA"/>
</dbReference>
<protein>
    <submittedName>
        <fullName evidence="2">Chromosome partitioning protein</fullName>
    </submittedName>
</protein>
<keyword evidence="3" id="KW-1185">Reference proteome</keyword>
<dbReference type="Gene3D" id="3.40.50.300">
    <property type="entry name" value="P-loop containing nucleotide triphosphate hydrolases"/>
    <property type="match status" value="1"/>
</dbReference>
<name>A0A0S4QLM8_9ACTN</name>
<dbReference type="Proteomes" id="UP000198802">
    <property type="component" value="Unassembled WGS sequence"/>
</dbReference>
<accession>A0A0S4QLM8</accession>
<dbReference type="PANTHER" id="PTHR13696">
    <property type="entry name" value="P-LOOP CONTAINING NUCLEOSIDE TRIPHOSPHATE HYDROLASE"/>
    <property type="match status" value="1"/>
</dbReference>
<evidence type="ECO:0000313" key="3">
    <source>
        <dbReference type="Proteomes" id="UP000198802"/>
    </source>
</evidence>